<dbReference type="AlphaFoldDB" id="A0A0E0UUC9"/>
<organism evidence="2 3">
    <name type="scientific">Listeria monocytogenes serotype 4a (strain M7)</name>
    <dbReference type="NCBI Taxonomy" id="1030009"/>
    <lineage>
        <taxon>Bacteria</taxon>
        <taxon>Bacillati</taxon>
        <taxon>Bacillota</taxon>
        <taxon>Bacilli</taxon>
        <taxon>Bacillales</taxon>
        <taxon>Listeriaceae</taxon>
        <taxon>Listeria</taxon>
    </lineage>
</organism>
<dbReference type="EMBL" id="CP002816">
    <property type="protein sequence ID" value="AEH91934.1"/>
    <property type="molecule type" value="Genomic_DNA"/>
</dbReference>
<accession>A0A0E0UUC9</accession>
<dbReference type="Gene3D" id="3.60.40.10">
    <property type="entry name" value="PPM-type phosphatase domain"/>
    <property type="match status" value="1"/>
</dbReference>
<dbReference type="HOGENOM" id="CLU_112038_1_0_9"/>
<dbReference type="PATRIC" id="fig|1030009.3.peg.916"/>
<proteinExistence type="predicted"/>
<dbReference type="PANTHER" id="PTHR35801:SF1">
    <property type="entry name" value="PHOSPHOSERINE PHOSPHATASE RSBX"/>
    <property type="match status" value="1"/>
</dbReference>
<dbReference type="InterPro" id="IPR001932">
    <property type="entry name" value="PPM-type_phosphatase-like_dom"/>
</dbReference>
<dbReference type="KEGG" id="lmq:LMM7_0929"/>
<dbReference type="Proteomes" id="UP000000486">
    <property type="component" value="Chromosome"/>
</dbReference>
<evidence type="ECO:0000313" key="3">
    <source>
        <dbReference type="Proteomes" id="UP000000486"/>
    </source>
</evidence>
<protein>
    <submittedName>
        <fullName evidence="2">Negative regulator of sigma-B (Phosphoserine phosphatase)</fullName>
    </submittedName>
</protein>
<dbReference type="Pfam" id="PF07228">
    <property type="entry name" value="SpoIIE"/>
    <property type="match status" value="1"/>
</dbReference>
<gene>
    <name evidence="2" type="primary">rsbX</name>
    <name evidence="2" type="ordered locus">LMM7_0929</name>
</gene>
<reference evidence="2 3" key="1">
    <citation type="journal article" date="2011" name="J. Bacteriol.">
        <title>Genome sequence of the nonpathogenic Listeria monocytogenes serovar 4a strain M7.</title>
        <authorList>
            <person name="Chen J."/>
            <person name="Xia Y."/>
            <person name="Cheng C."/>
            <person name="Fang C."/>
            <person name="Shan Y."/>
            <person name="Jin G."/>
            <person name="Fang W."/>
        </authorList>
    </citation>
    <scope>NUCLEOTIDE SEQUENCE [LARGE SCALE GENOMIC DNA]</scope>
    <source>
        <strain evidence="2 3">M7</strain>
    </source>
</reference>
<dbReference type="PANTHER" id="PTHR35801">
    <property type="entry name" value="PHOSPHOSERINE PHOSPHATASE RSBX"/>
    <property type="match status" value="1"/>
</dbReference>
<sequence>MNKAVESNNLFVFQRSKALQQYCGDVYYTHEDENGFLYVLSDGLGSGLEANRAAKATVDAIKEDIHADITDMLEKANQAVSGLRGAAIAIIKGDYLTKTLYYTGMGNIRFYMIGMEDKLIFPLSGSGFLSGRKQKYRLQSFKYKPGSKFLMHSDGLVLSRVRKSLESPLCVVKIGHLIERNILDIPTDDVTFMVGKFPE</sequence>
<feature type="domain" description="PPM-type phosphatase" evidence="1">
    <location>
        <begin position="7"/>
        <end position="197"/>
    </location>
</feature>
<evidence type="ECO:0000313" key="2">
    <source>
        <dbReference type="EMBL" id="AEH91934.1"/>
    </source>
</evidence>
<dbReference type="RefSeq" id="WP_003724822.1">
    <property type="nucleotide sequence ID" value="NC_017537.1"/>
</dbReference>
<dbReference type="SMART" id="SM00331">
    <property type="entry name" value="PP2C_SIG"/>
    <property type="match status" value="1"/>
</dbReference>
<dbReference type="SUPFAM" id="SSF81606">
    <property type="entry name" value="PP2C-like"/>
    <property type="match status" value="1"/>
</dbReference>
<dbReference type="InterPro" id="IPR036457">
    <property type="entry name" value="PPM-type-like_dom_sf"/>
</dbReference>
<evidence type="ECO:0000259" key="1">
    <source>
        <dbReference type="SMART" id="SM00331"/>
    </source>
</evidence>
<dbReference type="InterPro" id="IPR039248">
    <property type="entry name" value="Ptase_RsbX"/>
</dbReference>
<name>A0A0E0UUC9_LISMM</name>